<dbReference type="Pfam" id="PF13374">
    <property type="entry name" value="TPR_10"/>
    <property type="match status" value="1"/>
</dbReference>
<organism evidence="1 2">
    <name type="scientific">Dendrobium catenatum</name>
    <dbReference type="NCBI Taxonomy" id="906689"/>
    <lineage>
        <taxon>Eukaryota</taxon>
        <taxon>Viridiplantae</taxon>
        <taxon>Streptophyta</taxon>
        <taxon>Embryophyta</taxon>
        <taxon>Tracheophyta</taxon>
        <taxon>Spermatophyta</taxon>
        <taxon>Magnoliopsida</taxon>
        <taxon>Liliopsida</taxon>
        <taxon>Asparagales</taxon>
        <taxon>Orchidaceae</taxon>
        <taxon>Epidendroideae</taxon>
        <taxon>Malaxideae</taxon>
        <taxon>Dendrobiinae</taxon>
        <taxon>Dendrobium</taxon>
    </lineage>
</organism>
<evidence type="ECO:0000313" key="2">
    <source>
        <dbReference type="Proteomes" id="UP000233837"/>
    </source>
</evidence>
<keyword evidence="2" id="KW-1185">Reference proteome</keyword>
<dbReference type="Proteomes" id="UP000233837">
    <property type="component" value="Unassembled WGS sequence"/>
</dbReference>
<reference evidence="1 2" key="2">
    <citation type="journal article" date="2017" name="Nature">
        <title>The Apostasia genome and the evolution of orchids.</title>
        <authorList>
            <person name="Zhang G.Q."/>
            <person name="Liu K.W."/>
            <person name="Li Z."/>
            <person name="Lohaus R."/>
            <person name="Hsiao Y.Y."/>
            <person name="Niu S.C."/>
            <person name="Wang J.Y."/>
            <person name="Lin Y.C."/>
            <person name="Xu Q."/>
            <person name="Chen L.J."/>
            <person name="Yoshida K."/>
            <person name="Fujiwara S."/>
            <person name="Wang Z.W."/>
            <person name="Zhang Y.Q."/>
            <person name="Mitsuda N."/>
            <person name="Wang M."/>
            <person name="Liu G.H."/>
            <person name="Pecoraro L."/>
            <person name="Huang H.X."/>
            <person name="Xiao X.J."/>
            <person name="Lin M."/>
            <person name="Wu X.Y."/>
            <person name="Wu W.L."/>
            <person name="Chen Y.Y."/>
            <person name="Chang S.B."/>
            <person name="Sakamoto S."/>
            <person name="Ohme-Takagi M."/>
            <person name="Yagi M."/>
            <person name="Zeng S.J."/>
            <person name="Shen C.Y."/>
            <person name="Yeh C.M."/>
            <person name="Luo Y.B."/>
            <person name="Tsai W.C."/>
            <person name="Van de Peer Y."/>
            <person name="Liu Z.J."/>
        </authorList>
    </citation>
    <scope>NUCLEOTIDE SEQUENCE [LARGE SCALE GENOMIC DNA]</scope>
    <source>
        <tissue evidence="1">The whole plant</tissue>
    </source>
</reference>
<name>A0A2I0VTH1_9ASPA</name>
<dbReference type="STRING" id="906689.A0A2I0VTH1"/>
<dbReference type="Pfam" id="PF13424">
    <property type="entry name" value="TPR_12"/>
    <property type="match status" value="2"/>
</dbReference>
<sequence>MGGPLRSRNRYKPAASSASDGLGFCLNPFYVPRISSLFTMKRTFSSSFLLLSTLLKSTSRRKFLPRSFFSDHSSLDPSLLSYPISSPNLKPGTDHPFTLIKFHSRCFQTFPDPSPLLPSRQRNIQEESDLEESFESATTTEEILKSFQAFAATLDEKDKRLGLACLKVGQHLDSIGTDDHENILSFGLRALKILDDGGDASVSVAMALHLVGSASYDLKRFNDSLGFLNRANRILGVLEKENSEEFDVRPVIHAVQLQLANTKTAMGRREEALLNLKRCLELKESILEPKSREMGIAYRDLAEAYAAVLNFKEALPLCEKALEIHLSRLGQNSVEVAHDRRLLGVIYTGLEDHVKAMEQNQLSKKVLKSWGMSSDLILAEIDAANIQIALGKYDEAVKTLKGVAQQTEKDSEIRALVFISMAKALCNQEKFAEGKRCLEISCDILEKKEMHLPSKVAEAYMEISSLYETMNEFATAIPLLKRSLGMIEKLPQEQHMEGNVLGKIGWLFLLTGKVEEGIPYLESAAERLKESFGAKHFAVGYIYNNLGAAYMELERPQAAAQMFAISKDIMDVSLGPHHADSIQTCQSLANAYSAMQSYTLALEFQQKVVDAWASHGAVARDELKEANRILEDLKKKSFGWIPDLIVEHAKSLAEGNDTAPTKFV</sequence>
<dbReference type="SUPFAM" id="SSF48452">
    <property type="entry name" value="TPR-like"/>
    <property type="match status" value="3"/>
</dbReference>
<reference evidence="1 2" key="1">
    <citation type="journal article" date="2016" name="Sci. Rep.">
        <title>The Dendrobium catenatum Lindl. genome sequence provides insights into polysaccharide synthase, floral development and adaptive evolution.</title>
        <authorList>
            <person name="Zhang G.Q."/>
            <person name="Xu Q."/>
            <person name="Bian C."/>
            <person name="Tsai W.C."/>
            <person name="Yeh C.M."/>
            <person name="Liu K.W."/>
            <person name="Yoshida K."/>
            <person name="Zhang L.S."/>
            <person name="Chang S.B."/>
            <person name="Chen F."/>
            <person name="Shi Y."/>
            <person name="Su Y.Y."/>
            <person name="Zhang Y.Q."/>
            <person name="Chen L.J."/>
            <person name="Yin Y."/>
            <person name="Lin M."/>
            <person name="Huang H."/>
            <person name="Deng H."/>
            <person name="Wang Z.W."/>
            <person name="Zhu S.L."/>
            <person name="Zhao X."/>
            <person name="Deng C."/>
            <person name="Niu S.C."/>
            <person name="Huang J."/>
            <person name="Wang M."/>
            <person name="Liu G.H."/>
            <person name="Yang H.J."/>
            <person name="Xiao X.J."/>
            <person name="Hsiao Y.Y."/>
            <person name="Wu W.L."/>
            <person name="Chen Y.Y."/>
            <person name="Mitsuda N."/>
            <person name="Ohme-Takagi M."/>
            <person name="Luo Y.B."/>
            <person name="Van de Peer Y."/>
            <person name="Liu Z.J."/>
        </authorList>
    </citation>
    <scope>NUCLEOTIDE SEQUENCE [LARGE SCALE GENOMIC DNA]</scope>
    <source>
        <tissue evidence="1">The whole plant</tissue>
    </source>
</reference>
<dbReference type="PANTHER" id="PTHR47459:SF1">
    <property type="entry name" value="KINESIN LIGHT CHAIN-RELATED"/>
    <property type="match status" value="1"/>
</dbReference>
<dbReference type="Pfam" id="PF13181">
    <property type="entry name" value="TPR_8"/>
    <property type="match status" value="1"/>
</dbReference>
<evidence type="ECO:0008006" key="3">
    <source>
        <dbReference type="Google" id="ProtNLM"/>
    </source>
</evidence>
<evidence type="ECO:0000313" key="1">
    <source>
        <dbReference type="EMBL" id="PKU66705.1"/>
    </source>
</evidence>
<accession>A0A2I0VTH1</accession>
<gene>
    <name evidence="1" type="ORF">MA16_Dca014124</name>
</gene>
<dbReference type="InterPro" id="IPR019734">
    <property type="entry name" value="TPR_rpt"/>
</dbReference>
<dbReference type="Gene3D" id="1.25.40.10">
    <property type="entry name" value="Tetratricopeptide repeat domain"/>
    <property type="match status" value="3"/>
</dbReference>
<dbReference type="EMBL" id="KZ503248">
    <property type="protein sequence ID" value="PKU66705.1"/>
    <property type="molecule type" value="Genomic_DNA"/>
</dbReference>
<proteinExistence type="predicted"/>
<dbReference type="InterPro" id="IPR011990">
    <property type="entry name" value="TPR-like_helical_dom_sf"/>
</dbReference>
<dbReference type="PANTHER" id="PTHR47459">
    <property type="entry name" value="KINESIN LIGHT CHAIN-RELATED"/>
    <property type="match status" value="1"/>
</dbReference>
<dbReference type="SMART" id="SM00028">
    <property type="entry name" value="TPR"/>
    <property type="match status" value="8"/>
</dbReference>
<dbReference type="AlphaFoldDB" id="A0A2I0VTH1"/>
<protein>
    <recommendedName>
        <fullName evidence="3">MalT-like TPR region domain-containing protein</fullName>
    </recommendedName>
</protein>